<proteinExistence type="predicted"/>
<sequence length="96" mass="11299">MQTYTLILPIVLGYIIWLLKNQKHYRDANSKGTMILLKVKLFEYHDKYMELGSIPPYAFENFCDMYESYHELGGNGTGTKMYEEIKDLHLNKKKGD</sequence>
<protein>
    <submittedName>
        <fullName evidence="1">Holin protein</fullName>
    </submittedName>
</protein>
<name>A0A8S5N7S3_9CAUD</name>
<organism evidence="1">
    <name type="scientific">Siphoviridae sp. ctRlj31</name>
    <dbReference type="NCBI Taxonomy" id="2826338"/>
    <lineage>
        <taxon>Viruses</taxon>
        <taxon>Duplodnaviria</taxon>
        <taxon>Heunggongvirae</taxon>
        <taxon>Uroviricota</taxon>
        <taxon>Caudoviricetes</taxon>
    </lineage>
</organism>
<accession>A0A8S5N7S3</accession>
<evidence type="ECO:0000313" key="1">
    <source>
        <dbReference type="EMBL" id="DAD90288.1"/>
    </source>
</evidence>
<dbReference type="EMBL" id="BK015081">
    <property type="protein sequence ID" value="DAD90288.1"/>
    <property type="molecule type" value="Genomic_DNA"/>
</dbReference>
<reference evidence="1" key="1">
    <citation type="journal article" date="2021" name="Proc. Natl. Acad. Sci. U.S.A.">
        <title>A Catalog of Tens of Thousands of Viruses from Human Metagenomes Reveals Hidden Associations with Chronic Diseases.</title>
        <authorList>
            <person name="Tisza M.J."/>
            <person name="Buck C.B."/>
        </authorList>
    </citation>
    <scope>NUCLEOTIDE SEQUENCE</scope>
    <source>
        <strain evidence="1">CtRlj31</strain>
    </source>
</reference>